<dbReference type="PANTHER" id="PTHR10622:SF10">
    <property type="entry name" value="HET DOMAIN-CONTAINING PROTEIN"/>
    <property type="match status" value="1"/>
</dbReference>
<dbReference type="EMBL" id="LT854262">
    <property type="protein sequence ID" value="SMR58866.1"/>
    <property type="molecule type" value="Genomic_DNA"/>
</dbReference>
<evidence type="ECO:0000259" key="1">
    <source>
        <dbReference type="Pfam" id="PF06985"/>
    </source>
</evidence>
<protein>
    <recommendedName>
        <fullName evidence="1">Heterokaryon incompatibility domain-containing protein</fullName>
    </recommendedName>
</protein>
<dbReference type="PANTHER" id="PTHR10622">
    <property type="entry name" value="HET DOMAIN-CONTAINING PROTEIN"/>
    <property type="match status" value="1"/>
</dbReference>
<evidence type="ECO:0000313" key="2">
    <source>
        <dbReference type="EMBL" id="SMR58866.1"/>
    </source>
</evidence>
<dbReference type="Pfam" id="PF06985">
    <property type="entry name" value="HET"/>
    <property type="match status" value="1"/>
</dbReference>
<sequence length="368" mass="42669">MNVSPPRPVVVHRLSQLNSPPSTVVMRLLNIHKLKLQAFEDGERPPYAIVSHRWYRTVEELSKQELESGVKEASRGYKKIKGACRFVARRYEHLEWIWIDTCCIDKNNNVELGEAITSMYHWYSDAEVCLAYLWDIPERSHESAPDEDFAGPDERHIDAQTLRNLYESEWFRRGLYKNYITGIPTDVLSRHGRALEPVNYADVIARLGWMDLRYTSKIEDRAYCLIGLCDIKSMYLHYGEKGNALPRLLREIRKQYGIQEPLNATRPAHESSPPAMDIDNPPPMTYPAAYLSEAQVAHNSAIATWLEYCRLYSSGLLEVEQVKSWLAHDLLNDGTFMEEARAVVEHRLAYVDTLPLDKRRMRFERAKL</sequence>
<feature type="domain" description="Heterokaryon incompatibility" evidence="1">
    <location>
        <begin position="47"/>
        <end position="140"/>
    </location>
</feature>
<organism evidence="2 3">
    <name type="scientific">Zymoseptoria tritici ST99CH_1E4</name>
    <dbReference type="NCBI Taxonomy" id="1276532"/>
    <lineage>
        <taxon>Eukaryota</taxon>
        <taxon>Fungi</taxon>
        <taxon>Dikarya</taxon>
        <taxon>Ascomycota</taxon>
        <taxon>Pezizomycotina</taxon>
        <taxon>Dothideomycetes</taxon>
        <taxon>Dothideomycetidae</taxon>
        <taxon>Mycosphaerellales</taxon>
        <taxon>Mycosphaerellaceae</taxon>
        <taxon>Zymoseptoria</taxon>
    </lineage>
</organism>
<proteinExistence type="predicted"/>
<dbReference type="InterPro" id="IPR010730">
    <property type="entry name" value="HET"/>
</dbReference>
<dbReference type="Proteomes" id="UP000245764">
    <property type="component" value="Chromosome 10"/>
</dbReference>
<reference evidence="3" key="1">
    <citation type="submission" date="2017-05" db="EMBL/GenBank/DDBJ databases">
        <authorList>
            <person name="Song R."/>
            <person name="Chenine A.L."/>
            <person name="Ruprecht R.M."/>
        </authorList>
    </citation>
    <scope>NUCLEOTIDE SEQUENCE [LARGE SCALE GENOMIC DNA]</scope>
</reference>
<evidence type="ECO:0000313" key="3">
    <source>
        <dbReference type="Proteomes" id="UP000245764"/>
    </source>
</evidence>
<dbReference type="AlphaFoldDB" id="A0A2H1GZ70"/>
<accession>A0A2H1GZ70</accession>
<name>A0A2H1GZ70_ZYMTR</name>
<gene>
    <name evidence="2" type="ORF">ZT1E4_G9601</name>
</gene>